<evidence type="ECO:0000313" key="2">
    <source>
        <dbReference type="EMBL" id="WAQ83452.1"/>
    </source>
</evidence>
<feature type="compositionally biased region" description="Polar residues" evidence="1">
    <location>
        <begin position="66"/>
        <end position="82"/>
    </location>
</feature>
<feature type="region of interest" description="Disordered" evidence="1">
    <location>
        <begin position="1"/>
        <end position="47"/>
    </location>
</feature>
<protein>
    <submittedName>
        <fullName evidence="2">Uncharacterized protein</fullName>
    </submittedName>
</protein>
<gene>
    <name evidence="2" type="ORF">PtA15_3A823</name>
</gene>
<organism evidence="2 3">
    <name type="scientific">Puccinia triticina</name>
    <dbReference type="NCBI Taxonomy" id="208348"/>
    <lineage>
        <taxon>Eukaryota</taxon>
        <taxon>Fungi</taxon>
        <taxon>Dikarya</taxon>
        <taxon>Basidiomycota</taxon>
        <taxon>Pucciniomycotina</taxon>
        <taxon>Pucciniomycetes</taxon>
        <taxon>Pucciniales</taxon>
        <taxon>Pucciniaceae</taxon>
        <taxon>Puccinia</taxon>
    </lineage>
</organism>
<sequence>MAAQPTPSKNSPNRDQANPLHPPPASNPGTANSGSNSTSTTPAPPQFNLAECSKYLSSRNTAAMEALSSQEVPANGTANLTASKKKKH</sequence>
<dbReference type="EMBL" id="CP110423">
    <property type="protein sequence ID" value="WAQ83452.1"/>
    <property type="molecule type" value="Genomic_DNA"/>
</dbReference>
<keyword evidence="3" id="KW-1185">Reference proteome</keyword>
<evidence type="ECO:0000313" key="3">
    <source>
        <dbReference type="Proteomes" id="UP001164743"/>
    </source>
</evidence>
<proteinExistence type="predicted"/>
<feature type="compositionally biased region" description="Polar residues" evidence="1">
    <location>
        <begin position="1"/>
        <end position="16"/>
    </location>
</feature>
<dbReference type="RefSeq" id="XP_053019007.1">
    <property type="nucleotide sequence ID" value="XM_053167829.1"/>
</dbReference>
<evidence type="ECO:0000256" key="1">
    <source>
        <dbReference type="SAM" id="MobiDB-lite"/>
    </source>
</evidence>
<feature type="region of interest" description="Disordered" evidence="1">
    <location>
        <begin position="66"/>
        <end position="88"/>
    </location>
</feature>
<dbReference type="GeneID" id="77808724"/>
<reference evidence="2" key="1">
    <citation type="submission" date="2022-10" db="EMBL/GenBank/DDBJ databases">
        <title>Puccinia triticina Genome sequencing and assembly.</title>
        <authorList>
            <person name="Li C."/>
        </authorList>
    </citation>
    <scope>NUCLEOTIDE SEQUENCE</scope>
    <source>
        <strain evidence="2">Pt15</strain>
    </source>
</reference>
<name>A0ABY7CG37_9BASI</name>
<feature type="compositionally biased region" description="Low complexity" evidence="1">
    <location>
        <begin position="27"/>
        <end position="41"/>
    </location>
</feature>
<dbReference type="Proteomes" id="UP001164743">
    <property type="component" value="Chromosome 3A"/>
</dbReference>
<accession>A0ABY7CG37</accession>